<sequence>MGFCLKLLVAIWVRLLGPNQYCSCSCSLYCCRRSACLDFQLLNAFQSTLSPTHIKQQFLLYYCFGVHVTLQRHCLTLFYIVHFSALHL</sequence>
<protein>
    <recommendedName>
        <fullName evidence="4">Secreted protein</fullName>
    </recommendedName>
</protein>
<reference evidence="2 3" key="1">
    <citation type="submission" date="2022-10" db="EMBL/GenBank/DDBJ databases">
        <title>WGS assembly of Paspalum vaginatum 540-79.</title>
        <authorList>
            <person name="Sun G."/>
            <person name="Wase N."/>
            <person name="Shu S."/>
            <person name="Jenkins J."/>
            <person name="Zhou B."/>
            <person name="Torres-Rodriguez J."/>
            <person name="Chen C."/>
            <person name="Sandor L."/>
            <person name="Plott C."/>
            <person name="Yoshinga Y."/>
            <person name="Daum C."/>
            <person name="Qi P."/>
            <person name="Barry K."/>
            <person name="Lipzen A."/>
            <person name="Berry L."/>
            <person name="Pedersen C."/>
            <person name="Gottilla T."/>
            <person name="Foltz A."/>
            <person name="Yu H."/>
            <person name="O'Malley R."/>
            <person name="Zhang C."/>
            <person name="Devos K."/>
            <person name="Sigmon B."/>
            <person name="Yu B."/>
            <person name="Obata T."/>
            <person name="Schmutz J."/>
            <person name="Schnable J."/>
        </authorList>
    </citation>
    <scope>NUCLEOTIDE SEQUENCE [LARGE SCALE GENOMIC DNA]</scope>
    <source>
        <strain evidence="3">cv. 540-79</strain>
    </source>
</reference>
<gene>
    <name evidence="2" type="ORF">BS78_K105300</name>
</gene>
<accession>A0A9W7X8U3</accession>
<feature type="chain" id="PRO_5040848978" description="Secreted protein" evidence="1">
    <location>
        <begin position="25"/>
        <end position="88"/>
    </location>
</feature>
<keyword evidence="1" id="KW-0732">Signal</keyword>
<dbReference type="Proteomes" id="UP001164776">
    <property type="component" value="Unassembled WGS sequence"/>
</dbReference>
<name>A0A9W7X8U3_9POAL</name>
<comment type="caution">
    <text evidence="2">The sequence shown here is derived from an EMBL/GenBank/DDBJ whole genome shotgun (WGS) entry which is preliminary data.</text>
</comment>
<evidence type="ECO:0000256" key="1">
    <source>
        <dbReference type="SAM" id="SignalP"/>
    </source>
</evidence>
<evidence type="ECO:0000313" key="2">
    <source>
        <dbReference type="EMBL" id="KAJ1254208.1"/>
    </source>
</evidence>
<organism evidence="2 3">
    <name type="scientific">Paspalum vaginatum</name>
    <name type="common">seashore paspalum</name>
    <dbReference type="NCBI Taxonomy" id="158149"/>
    <lineage>
        <taxon>Eukaryota</taxon>
        <taxon>Viridiplantae</taxon>
        <taxon>Streptophyta</taxon>
        <taxon>Embryophyta</taxon>
        <taxon>Tracheophyta</taxon>
        <taxon>Spermatophyta</taxon>
        <taxon>Magnoliopsida</taxon>
        <taxon>Liliopsida</taxon>
        <taxon>Poales</taxon>
        <taxon>Poaceae</taxon>
        <taxon>PACMAD clade</taxon>
        <taxon>Panicoideae</taxon>
        <taxon>Andropogonodae</taxon>
        <taxon>Paspaleae</taxon>
        <taxon>Paspalinae</taxon>
        <taxon>Paspalum</taxon>
    </lineage>
</organism>
<evidence type="ECO:0000313" key="3">
    <source>
        <dbReference type="Proteomes" id="UP001164776"/>
    </source>
</evidence>
<dbReference type="EMBL" id="MU630263">
    <property type="protein sequence ID" value="KAJ1254208.1"/>
    <property type="molecule type" value="Genomic_DNA"/>
</dbReference>
<feature type="signal peptide" evidence="1">
    <location>
        <begin position="1"/>
        <end position="24"/>
    </location>
</feature>
<keyword evidence="3" id="KW-1185">Reference proteome</keyword>
<proteinExistence type="predicted"/>
<evidence type="ECO:0008006" key="4">
    <source>
        <dbReference type="Google" id="ProtNLM"/>
    </source>
</evidence>
<dbReference type="AlphaFoldDB" id="A0A9W7X8U3"/>